<name>A0A7V1CWV2_9GAMM</name>
<gene>
    <name evidence="3" type="ORF">EI167_16340</name>
    <name evidence="2" type="ORF">ENH88_03855</name>
</gene>
<dbReference type="RefSeq" id="WP_064665684.1">
    <property type="nucleotide sequence ID" value="NZ_BDDT01000002.1"/>
</dbReference>
<accession>A0A7V1CWV2</accession>
<dbReference type="Pfam" id="PF11381">
    <property type="entry name" value="DUF3185"/>
    <property type="match status" value="1"/>
</dbReference>
<dbReference type="GeneID" id="303292825"/>
<dbReference type="OrthoDB" id="5740556at2"/>
<dbReference type="InterPro" id="IPR021521">
    <property type="entry name" value="DUF3185"/>
</dbReference>
<evidence type="ECO:0000313" key="3">
    <source>
        <dbReference type="EMBL" id="MBE0458980.1"/>
    </source>
</evidence>
<evidence type="ECO:0000313" key="4">
    <source>
        <dbReference type="Proteomes" id="UP000707245"/>
    </source>
</evidence>
<keyword evidence="1" id="KW-0472">Membrane</keyword>
<dbReference type="Gene3D" id="6.10.280.80">
    <property type="entry name" value="NCX, peripheral helical region"/>
    <property type="match status" value="1"/>
</dbReference>
<evidence type="ECO:0000313" key="2">
    <source>
        <dbReference type="EMBL" id="HEA15580.1"/>
    </source>
</evidence>
<keyword evidence="1" id="KW-1133">Transmembrane helix</keyword>
<reference evidence="3 4" key="2">
    <citation type="submission" date="2020-07" db="EMBL/GenBank/DDBJ databases">
        <title>Halophilic bacteria isolated from french cheeses.</title>
        <authorList>
            <person name="Kothe C.I."/>
            <person name="Farah-Kraiem B."/>
            <person name="Renault P."/>
            <person name="Dridi B."/>
        </authorList>
    </citation>
    <scope>NUCLEOTIDE SEQUENCE [LARGE SCALE GENOMIC DNA]</scope>
    <source>
        <strain evidence="3 4">FME14</strain>
    </source>
</reference>
<dbReference type="EMBL" id="DRGM01000044">
    <property type="protein sequence ID" value="HEA15580.1"/>
    <property type="molecule type" value="Genomic_DNA"/>
</dbReference>
<sequence length="63" mass="6610">MNKIIGIALICIGVALAFWGYDVYDSASSQITRTLNGETPLEAWAAMVGGAVCIVFGAFKVKG</sequence>
<organism evidence="2">
    <name type="scientific">Pseudoalteromonas prydzensis</name>
    <dbReference type="NCBI Taxonomy" id="182141"/>
    <lineage>
        <taxon>Bacteria</taxon>
        <taxon>Pseudomonadati</taxon>
        <taxon>Pseudomonadota</taxon>
        <taxon>Gammaproteobacteria</taxon>
        <taxon>Alteromonadales</taxon>
        <taxon>Pseudoalteromonadaceae</taxon>
        <taxon>Pseudoalteromonas</taxon>
    </lineage>
</organism>
<evidence type="ECO:0000256" key="1">
    <source>
        <dbReference type="SAM" id="Phobius"/>
    </source>
</evidence>
<feature type="transmembrane region" description="Helical" evidence="1">
    <location>
        <begin position="41"/>
        <end position="59"/>
    </location>
</feature>
<dbReference type="Proteomes" id="UP000707245">
    <property type="component" value="Unassembled WGS sequence"/>
</dbReference>
<dbReference type="AlphaFoldDB" id="A0A7V1CWV2"/>
<dbReference type="EMBL" id="RRZA01000059">
    <property type="protein sequence ID" value="MBE0458980.1"/>
    <property type="molecule type" value="Genomic_DNA"/>
</dbReference>
<dbReference type="Proteomes" id="UP000886188">
    <property type="component" value="Unassembled WGS sequence"/>
</dbReference>
<keyword evidence="4" id="KW-1185">Reference proteome</keyword>
<reference evidence="2" key="1">
    <citation type="journal article" date="2020" name="mSystems">
        <title>Genome- and Community-Level Interaction Insights into Carbon Utilization and Element Cycling Functions of Hydrothermarchaeota in Hydrothermal Sediment.</title>
        <authorList>
            <person name="Zhou Z."/>
            <person name="Liu Y."/>
            <person name="Xu W."/>
            <person name="Pan J."/>
            <person name="Luo Z.H."/>
            <person name="Li M."/>
        </authorList>
    </citation>
    <scope>NUCLEOTIDE SEQUENCE [LARGE SCALE GENOMIC DNA]</scope>
    <source>
        <strain evidence="2">HyVt-346</strain>
    </source>
</reference>
<comment type="caution">
    <text evidence="2">The sequence shown here is derived from an EMBL/GenBank/DDBJ whole genome shotgun (WGS) entry which is preliminary data.</text>
</comment>
<protein>
    <submittedName>
        <fullName evidence="2">DUF3185 family protein</fullName>
    </submittedName>
</protein>
<keyword evidence="1" id="KW-0812">Transmembrane</keyword>
<proteinExistence type="predicted"/>